<sequence>MWMNTNGNGLIAVEIQYRLGTFGFLSSPEGGFKYIFNFGGDPSRVTLADEPSGAGAIMHLAMAYGGEDSFTWALVIHGAFVKKLPSEQLLLGQLGGRRLLVGSHANEDVPFIDPAIGIRDQFDDFIATNFPLFTKADELALKKLYRIDDIEDNSNDIRFDTLRDRGPTGLNLSSYATGIEQAAFNIAGETTFHCPAQWLGNTSAPSHHGADLPAYFAVDATKPSADFRHAIQKIWGSFIINNSPVISVEDSTGGYENATVPSAAM</sequence>
<dbReference type="SUPFAM" id="SSF53474">
    <property type="entry name" value="alpha/beta-Hydrolases"/>
    <property type="match status" value="1"/>
</dbReference>
<dbReference type="GeneID" id="98147568"/>
<dbReference type="Proteomes" id="UP001610432">
    <property type="component" value="Unassembled WGS sequence"/>
</dbReference>
<gene>
    <name evidence="1" type="ORF">BJX67DRAFT_379101</name>
</gene>
<evidence type="ECO:0000313" key="1">
    <source>
        <dbReference type="EMBL" id="KAL2869551.1"/>
    </source>
</evidence>
<dbReference type="PANTHER" id="PTHR11559">
    <property type="entry name" value="CARBOXYLESTERASE"/>
    <property type="match status" value="1"/>
</dbReference>
<protein>
    <submittedName>
        <fullName evidence="1">Alpha/Beta hydrolase protein</fullName>
    </submittedName>
</protein>
<dbReference type="RefSeq" id="XP_070888530.1">
    <property type="nucleotide sequence ID" value="XM_071032496.1"/>
</dbReference>
<dbReference type="EMBL" id="JBFXLQ010000009">
    <property type="protein sequence ID" value="KAL2869551.1"/>
    <property type="molecule type" value="Genomic_DNA"/>
</dbReference>
<name>A0ABR4LYC8_9EURO</name>
<keyword evidence="1" id="KW-0378">Hydrolase</keyword>
<accession>A0ABR4LYC8</accession>
<evidence type="ECO:0000313" key="2">
    <source>
        <dbReference type="Proteomes" id="UP001610432"/>
    </source>
</evidence>
<organism evidence="1 2">
    <name type="scientific">Aspergillus lucknowensis</name>
    <dbReference type="NCBI Taxonomy" id="176173"/>
    <lineage>
        <taxon>Eukaryota</taxon>
        <taxon>Fungi</taxon>
        <taxon>Dikarya</taxon>
        <taxon>Ascomycota</taxon>
        <taxon>Pezizomycotina</taxon>
        <taxon>Eurotiomycetes</taxon>
        <taxon>Eurotiomycetidae</taxon>
        <taxon>Eurotiales</taxon>
        <taxon>Aspergillaceae</taxon>
        <taxon>Aspergillus</taxon>
        <taxon>Aspergillus subgen. Nidulantes</taxon>
    </lineage>
</organism>
<keyword evidence="2" id="KW-1185">Reference proteome</keyword>
<reference evidence="1 2" key="1">
    <citation type="submission" date="2024-07" db="EMBL/GenBank/DDBJ databases">
        <title>Section-level genome sequencing and comparative genomics of Aspergillus sections Usti and Cavernicolus.</title>
        <authorList>
            <consortium name="Lawrence Berkeley National Laboratory"/>
            <person name="Nybo J.L."/>
            <person name="Vesth T.C."/>
            <person name="Theobald S."/>
            <person name="Frisvad J.C."/>
            <person name="Larsen T.O."/>
            <person name="Kjaerboelling I."/>
            <person name="Rothschild-Mancinelli K."/>
            <person name="Lyhne E.K."/>
            <person name="Kogle M.E."/>
            <person name="Barry K."/>
            <person name="Clum A."/>
            <person name="Na H."/>
            <person name="Ledsgaard L."/>
            <person name="Lin J."/>
            <person name="Lipzen A."/>
            <person name="Kuo A."/>
            <person name="Riley R."/>
            <person name="Mondo S."/>
            <person name="Labutti K."/>
            <person name="Haridas S."/>
            <person name="Pangalinan J."/>
            <person name="Salamov A.A."/>
            <person name="Simmons B.A."/>
            <person name="Magnuson J.K."/>
            <person name="Chen J."/>
            <person name="Drula E."/>
            <person name="Henrissat B."/>
            <person name="Wiebenga A."/>
            <person name="Lubbers R.J."/>
            <person name="Gomes A.C."/>
            <person name="Macurrencykelacurrency M.R."/>
            <person name="Stajich J."/>
            <person name="Grigoriev I.V."/>
            <person name="Mortensen U.H."/>
            <person name="De Vries R.P."/>
            <person name="Baker S.E."/>
            <person name="Andersen M.R."/>
        </authorList>
    </citation>
    <scope>NUCLEOTIDE SEQUENCE [LARGE SCALE GENOMIC DNA]</scope>
    <source>
        <strain evidence="1 2">CBS 449.75</strain>
    </source>
</reference>
<comment type="caution">
    <text evidence="1">The sequence shown here is derived from an EMBL/GenBank/DDBJ whole genome shotgun (WGS) entry which is preliminary data.</text>
</comment>
<dbReference type="Gene3D" id="3.40.50.1820">
    <property type="entry name" value="alpha/beta hydrolase"/>
    <property type="match status" value="2"/>
</dbReference>
<dbReference type="InterPro" id="IPR050309">
    <property type="entry name" value="Type-B_Carboxylest/Lipase"/>
</dbReference>
<dbReference type="GO" id="GO:0016787">
    <property type="term" value="F:hydrolase activity"/>
    <property type="evidence" value="ECO:0007669"/>
    <property type="project" value="UniProtKB-KW"/>
</dbReference>
<proteinExistence type="predicted"/>
<dbReference type="InterPro" id="IPR029058">
    <property type="entry name" value="AB_hydrolase_fold"/>
</dbReference>